<keyword evidence="2" id="KW-1185">Reference proteome</keyword>
<name>A0A5D2QTM1_GOSTO</name>
<evidence type="ECO:0000313" key="1">
    <source>
        <dbReference type="EMBL" id="TYI31488.1"/>
    </source>
</evidence>
<evidence type="ECO:0000313" key="2">
    <source>
        <dbReference type="Proteomes" id="UP000322667"/>
    </source>
</evidence>
<accession>A0A5D2QTM1</accession>
<dbReference type="AlphaFoldDB" id="A0A5D2QTM1"/>
<proteinExistence type="predicted"/>
<sequence>MRASSKRTMKASSVSKILILMPLDCSVHEISICNFSETVNGLVHVLACVCLAAAHCWTAHTSKFDNSLKHDHH</sequence>
<gene>
    <name evidence="1" type="ORF">ES332_A05G455000v1</name>
</gene>
<protein>
    <submittedName>
        <fullName evidence="1">Uncharacterized protein</fullName>
    </submittedName>
</protein>
<dbReference type="EMBL" id="CM017614">
    <property type="protein sequence ID" value="TYI31488.1"/>
    <property type="molecule type" value="Genomic_DNA"/>
</dbReference>
<dbReference type="Proteomes" id="UP000322667">
    <property type="component" value="Chromosome A05"/>
</dbReference>
<organism evidence="1 2">
    <name type="scientific">Gossypium tomentosum</name>
    <name type="common">Hawaiian cotton</name>
    <name type="synonym">Gossypium sandvicense</name>
    <dbReference type="NCBI Taxonomy" id="34277"/>
    <lineage>
        <taxon>Eukaryota</taxon>
        <taxon>Viridiplantae</taxon>
        <taxon>Streptophyta</taxon>
        <taxon>Embryophyta</taxon>
        <taxon>Tracheophyta</taxon>
        <taxon>Spermatophyta</taxon>
        <taxon>Magnoliopsida</taxon>
        <taxon>eudicotyledons</taxon>
        <taxon>Gunneridae</taxon>
        <taxon>Pentapetalae</taxon>
        <taxon>rosids</taxon>
        <taxon>malvids</taxon>
        <taxon>Malvales</taxon>
        <taxon>Malvaceae</taxon>
        <taxon>Malvoideae</taxon>
        <taxon>Gossypium</taxon>
    </lineage>
</organism>
<reference evidence="1 2" key="1">
    <citation type="submission" date="2019-07" db="EMBL/GenBank/DDBJ databases">
        <title>WGS assembly of Gossypium tomentosum.</title>
        <authorList>
            <person name="Chen Z.J."/>
            <person name="Sreedasyam A."/>
            <person name="Ando A."/>
            <person name="Song Q."/>
            <person name="De L."/>
            <person name="Hulse-Kemp A."/>
            <person name="Ding M."/>
            <person name="Ye W."/>
            <person name="Kirkbride R."/>
            <person name="Jenkins J."/>
            <person name="Plott C."/>
            <person name="Lovell J."/>
            <person name="Lin Y.-M."/>
            <person name="Vaughn R."/>
            <person name="Liu B."/>
            <person name="Li W."/>
            <person name="Simpson S."/>
            <person name="Scheffler B."/>
            <person name="Saski C."/>
            <person name="Grover C."/>
            <person name="Hu G."/>
            <person name="Conover J."/>
            <person name="Carlson J."/>
            <person name="Shu S."/>
            <person name="Boston L."/>
            <person name="Williams M."/>
            <person name="Peterson D."/>
            <person name="Mcgee K."/>
            <person name="Jones D."/>
            <person name="Wendel J."/>
            <person name="Stelly D."/>
            <person name="Grimwood J."/>
            <person name="Schmutz J."/>
        </authorList>
    </citation>
    <scope>NUCLEOTIDE SEQUENCE [LARGE SCALE GENOMIC DNA]</scope>
    <source>
        <strain evidence="1">7179.01</strain>
    </source>
</reference>